<dbReference type="Gene3D" id="3.60.10.10">
    <property type="entry name" value="Endonuclease/exonuclease/phosphatase"/>
    <property type="match status" value="1"/>
</dbReference>
<dbReference type="InterPro" id="IPR036691">
    <property type="entry name" value="Endo/exonu/phosph_ase_sf"/>
</dbReference>
<reference evidence="3" key="1">
    <citation type="submission" date="2023-07" db="EMBL/GenBank/DDBJ databases">
        <title>Description of three actinobacteria isolated from air of manufacturing shop in a pharmaceutical factory.</title>
        <authorList>
            <person name="Zhang D.-F."/>
        </authorList>
    </citation>
    <scope>NUCLEOTIDE SEQUENCE [LARGE SCALE GENOMIC DNA]</scope>
    <source>
        <strain evidence="3">CCTCC AB 2011122</strain>
    </source>
</reference>
<feature type="domain" description="Endonuclease/exonuclease/phosphatase" evidence="1">
    <location>
        <begin position="18"/>
        <end position="270"/>
    </location>
</feature>
<dbReference type="GO" id="GO:0004519">
    <property type="term" value="F:endonuclease activity"/>
    <property type="evidence" value="ECO:0007669"/>
    <property type="project" value="UniProtKB-KW"/>
</dbReference>
<dbReference type="Pfam" id="PF03372">
    <property type="entry name" value="Exo_endo_phos"/>
    <property type="match status" value="1"/>
</dbReference>
<keyword evidence="2" id="KW-0540">Nuclease</keyword>
<dbReference type="PANTHER" id="PTHR12121">
    <property type="entry name" value="CARBON CATABOLITE REPRESSOR PROTEIN 4"/>
    <property type="match status" value="1"/>
</dbReference>
<keyword evidence="3" id="KW-1185">Reference proteome</keyword>
<dbReference type="InterPro" id="IPR005135">
    <property type="entry name" value="Endo/exonuclease/phosphatase"/>
</dbReference>
<gene>
    <name evidence="2" type="ORF">RH861_05505</name>
</gene>
<comment type="caution">
    <text evidence="2">The sequence shown here is derived from an EMBL/GenBank/DDBJ whole genome shotgun (WGS) entry which is preliminary data.</text>
</comment>
<dbReference type="InterPro" id="IPR050410">
    <property type="entry name" value="CCR4/nocturin_mRNA_transcr"/>
</dbReference>
<dbReference type="Proteomes" id="UP001260072">
    <property type="component" value="Unassembled WGS sequence"/>
</dbReference>
<sequence length="289" mass="31770">MTDSATIGPVTAPNVHVMSFNIRRRIPSARRGSPDRWSARRPLVKRLLAAEQPTIVGVQEALADQVHVIAEGLGPAYRWVGMGRDPSGRGERCPIFYDADRLHLTAWRQRALSATPDLLGSRTRSWGNVTRRILVSAAFADRATGARIIAFNTHLDHLSWRSRLHSARLILELAAASHAADPDAAIVVTGDFNANERSAVYRALTADGMLRDTWEAAAEQLTPQWGTYHGYRRLRRGGPRIDYVFAGPGVEVESVAVNAARFDGRAASDHEPVQAVIRPPAPDDQHEEA</sequence>
<evidence type="ECO:0000259" key="1">
    <source>
        <dbReference type="Pfam" id="PF03372"/>
    </source>
</evidence>
<evidence type="ECO:0000313" key="3">
    <source>
        <dbReference type="Proteomes" id="UP001260072"/>
    </source>
</evidence>
<dbReference type="RefSeq" id="WP_310520128.1">
    <property type="nucleotide sequence ID" value="NZ_BAABBS010000003.1"/>
</dbReference>
<protein>
    <submittedName>
        <fullName evidence="2">Endonuclease/exonuclease/phosphatase family protein</fullName>
    </submittedName>
</protein>
<dbReference type="EMBL" id="JAVKGS010000001">
    <property type="protein sequence ID" value="MDR5691518.1"/>
    <property type="molecule type" value="Genomic_DNA"/>
</dbReference>
<keyword evidence="2" id="KW-0255">Endonuclease</keyword>
<dbReference type="SUPFAM" id="SSF56219">
    <property type="entry name" value="DNase I-like"/>
    <property type="match status" value="1"/>
</dbReference>
<keyword evidence="2" id="KW-0378">Hydrolase</keyword>
<dbReference type="CDD" id="cd09083">
    <property type="entry name" value="EEP-1"/>
    <property type="match status" value="1"/>
</dbReference>
<proteinExistence type="predicted"/>
<organism evidence="2 3">
    <name type="scientific">Agromyces indicus</name>
    <dbReference type="NCBI Taxonomy" id="758919"/>
    <lineage>
        <taxon>Bacteria</taxon>
        <taxon>Bacillati</taxon>
        <taxon>Actinomycetota</taxon>
        <taxon>Actinomycetes</taxon>
        <taxon>Micrococcales</taxon>
        <taxon>Microbacteriaceae</taxon>
        <taxon>Agromyces</taxon>
    </lineage>
</organism>
<accession>A0ABU1FID6</accession>
<dbReference type="PANTHER" id="PTHR12121:SF36">
    <property type="entry name" value="ENDONUCLEASE_EXONUCLEASE_PHOSPHATASE DOMAIN-CONTAINING PROTEIN"/>
    <property type="match status" value="1"/>
</dbReference>
<name>A0ABU1FID6_9MICO</name>
<evidence type="ECO:0000313" key="2">
    <source>
        <dbReference type="EMBL" id="MDR5691518.1"/>
    </source>
</evidence>